<protein>
    <submittedName>
        <fullName evidence="1">Uncharacterized protein</fullName>
    </submittedName>
</protein>
<evidence type="ECO:0000313" key="2">
    <source>
        <dbReference type="Proteomes" id="UP001374584"/>
    </source>
</evidence>
<name>A0AAN9LGK6_PHACN</name>
<keyword evidence="2" id="KW-1185">Reference proteome</keyword>
<organism evidence="1 2">
    <name type="scientific">Phaseolus coccineus</name>
    <name type="common">Scarlet runner bean</name>
    <name type="synonym">Phaseolus multiflorus</name>
    <dbReference type="NCBI Taxonomy" id="3886"/>
    <lineage>
        <taxon>Eukaryota</taxon>
        <taxon>Viridiplantae</taxon>
        <taxon>Streptophyta</taxon>
        <taxon>Embryophyta</taxon>
        <taxon>Tracheophyta</taxon>
        <taxon>Spermatophyta</taxon>
        <taxon>Magnoliopsida</taxon>
        <taxon>eudicotyledons</taxon>
        <taxon>Gunneridae</taxon>
        <taxon>Pentapetalae</taxon>
        <taxon>rosids</taxon>
        <taxon>fabids</taxon>
        <taxon>Fabales</taxon>
        <taxon>Fabaceae</taxon>
        <taxon>Papilionoideae</taxon>
        <taxon>50 kb inversion clade</taxon>
        <taxon>NPAAA clade</taxon>
        <taxon>indigoferoid/millettioid clade</taxon>
        <taxon>Phaseoleae</taxon>
        <taxon>Phaseolus</taxon>
    </lineage>
</organism>
<proteinExistence type="predicted"/>
<dbReference type="AlphaFoldDB" id="A0AAN9LGK6"/>
<evidence type="ECO:0000313" key="1">
    <source>
        <dbReference type="EMBL" id="KAK7335534.1"/>
    </source>
</evidence>
<reference evidence="1 2" key="1">
    <citation type="submission" date="2024-01" db="EMBL/GenBank/DDBJ databases">
        <title>The genomes of 5 underutilized Papilionoideae crops provide insights into root nodulation and disease resistanc.</title>
        <authorList>
            <person name="Jiang F."/>
        </authorList>
    </citation>
    <scope>NUCLEOTIDE SEQUENCE [LARGE SCALE GENOMIC DNA]</scope>
    <source>
        <strain evidence="1">JINMINGXINNONG_FW02</strain>
        <tissue evidence="1">Leaves</tissue>
    </source>
</reference>
<dbReference type="EMBL" id="JAYMYR010000010">
    <property type="protein sequence ID" value="KAK7335534.1"/>
    <property type="molecule type" value="Genomic_DNA"/>
</dbReference>
<accession>A0AAN9LGK6</accession>
<gene>
    <name evidence="1" type="ORF">VNO80_27432</name>
</gene>
<sequence length="82" mass="9553">MCKQVTWVCGSTDVKESVQTKESVRTDKSVRTDERILRFVEGYEVEEEEEEEESIGKTLQEDIVKLESILPLMVKSIFMHSR</sequence>
<dbReference type="Proteomes" id="UP001374584">
    <property type="component" value="Unassembled WGS sequence"/>
</dbReference>
<comment type="caution">
    <text evidence="1">The sequence shown here is derived from an EMBL/GenBank/DDBJ whole genome shotgun (WGS) entry which is preliminary data.</text>
</comment>